<accession>A0A9D4UKK1</accession>
<dbReference type="GO" id="GO:0005737">
    <property type="term" value="C:cytoplasm"/>
    <property type="evidence" value="ECO:0007669"/>
    <property type="project" value="TreeGrafter"/>
</dbReference>
<reference evidence="1" key="1">
    <citation type="submission" date="2021-01" db="EMBL/GenBank/DDBJ databases">
        <title>Adiantum capillus-veneris genome.</title>
        <authorList>
            <person name="Fang Y."/>
            <person name="Liao Q."/>
        </authorList>
    </citation>
    <scope>NUCLEOTIDE SEQUENCE</scope>
    <source>
        <strain evidence="1">H3</strain>
        <tissue evidence="1">Leaf</tissue>
    </source>
</reference>
<dbReference type="InterPro" id="IPR016024">
    <property type="entry name" value="ARM-type_fold"/>
</dbReference>
<comment type="caution">
    <text evidence="1">The sequence shown here is derived from an EMBL/GenBank/DDBJ whole genome shotgun (WGS) entry which is preliminary data.</text>
</comment>
<dbReference type="SUPFAM" id="SSF48371">
    <property type="entry name" value="ARM repeat"/>
    <property type="match status" value="1"/>
</dbReference>
<dbReference type="InterPro" id="IPR051345">
    <property type="entry name" value="Importin_beta-like_NTR"/>
</dbReference>
<dbReference type="PANTHER" id="PTHR12363">
    <property type="entry name" value="TRANSPORTIN 3 AND IMPORTIN 13"/>
    <property type="match status" value="1"/>
</dbReference>
<dbReference type="AlphaFoldDB" id="A0A9D4UKK1"/>
<dbReference type="EMBL" id="JABFUD020000015">
    <property type="protein sequence ID" value="KAI5069093.1"/>
    <property type="molecule type" value="Genomic_DNA"/>
</dbReference>
<proteinExistence type="predicted"/>
<gene>
    <name evidence="1" type="ORF">GOP47_0015394</name>
</gene>
<dbReference type="OrthoDB" id="2016913at2759"/>
<evidence type="ECO:0000313" key="2">
    <source>
        <dbReference type="Proteomes" id="UP000886520"/>
    </source>
</evidence>
<dbReference type="GO" id="GO:0006606">
    <property type="term" value="P:protein import into nucleus"/>
    <property type="evidence" value="ECO:0007669"/>
    <property type="project" value="TreeGrafter"/>
</dbReference>
<keyword evidence="2" id="KW-1185">Reference proteome</keyword>
<protein>
    <submittedName>
        <fullName evidence="1">Uncharacterized protein</fullName>
    </submittedName>
</protein>
<name>A0A9D4UKK1_ADICA</name>
<dbReference type="Proteomes" id="UP000886520">
    <property type="component" value="Chromosome 15"/>
</dbReference>
<dbReference type="PANTHER" id="PTHR12363:SF54">
    <property type="entry name" value="NUCLEAR TRANSPORT RECEPTOR"/>
    <property type="match status" value="1"/>
</dbReference>
<dbReference type="Gene3D" id="1.25.10.10">
    <property type="entry name" value="Leucine-rich Repeat Variant"/>
    <property type="match status" value="1"/>
</dbReference>
<sequence>MDEREEEQRLQKTAGELQAAISTVLFNNSEPSQLRLANDWIISFLGSPWAWPASLYLAFPPQGCGLGLQQELSLKGHSASAASRLCVVIGAVAPIAGVDTCYELVASVVEGAETNAVESSQPDLLLKIDLLTSLAEETLHRGRSLSWMVRDCMQDCCPQVLTYLNALVTSCCQTEVLGKVFTCFERWIPAGVVLSEIYTDYGALFRALSEALKVPLESVFQPAVWALSELVSQVDVLPGREAAISALMRTILAQKWQYDAAAAGERDNESGGASVHARGLCLLLSEIGSVEAGLVCRSGIEGARILEWLVDASRGGGGLGFEGALMAVEAWPRLAAIPHERRGDFQPSVFIAAAQAILQAAKYPSSFEFWDDLSLEEEDFTRFRANAAEGALKAIYKELGGTFLSLILEILSGTSSWQDAEVCLYAAASISKEVLAAAREQNHVAISLLGAVYTRVLGSSDETSILFKQNERLVKTSVDFLKSYSEWTSSEGTLLQHSIHYVMSSFCIGAVRLEAAQAFKELCHKAASLLATLLPIDTLIGSCESALSLPVDLPKDEEMHVQVVVVQGLASVLSLLPSADAERGLVRLTFGAASTIKEVAAMGKGTSHPPTSVLESALNVVTAALSYGFQDGGQLHPALHLLQDIWPALEMLKETWAVDGVVAAALCDLWGTVASKVGAVFVDVVPGIVAAASLTFKLHKVAAPLSCLSKVVALAQLKHSPELENCLAAMLLDVTSMLSELDKVMDEVEKRSQAGNINAMLEMQDLPDTDFGSSLCMMYELGRSFLQYFPALILPSVSFSQVFASATGAVNRKDPDVALVAASFLLESLEARNDHKAIDRERRIWNFSPELLTKLDQVVISYGRLIVEAILRRLALDDVVESLKEALSDVLYGLCTCYPAITKEAVISTLSAADFPGRAGFKLDADKERFLFAALRQPPHPRVRFQEEASVAPGGVERPRGTAVEVEVTIREGCPRGTAVDVGVTVILGSVGELEIRENDEGTTGGEKGVVTVGQEYRWEQ</sequence>
<evidence type="ECO:0000313" key="1">
    <source>
        <dbReference type="EMBL" id="KAI5069093.1"/>
    </source>
</evidence>
<organism evidence="1 2">
    <name type="scientific">Adiantum capillus-veneris</name>
    <name type="common">Maidenhair fern</name>
    <dbReference type="NCBI Taxonomy" id="13818"/>
    <lineage>
        <taxon>Eukaryota</taxon>
        <taxon>Viridiplantae</taxon>
        <taxon>Streptophyta</taxon>
        <taxon>Embryophyta</taxon>
        <taxon>Tracheophyta</taxon>
        <taxon>Polypodiopsida</taxon>
        <taxon>Polypodiidae</taxon>
        <taxon>Polypodiales</taxon>
        <taxon>Pteridineae</taxon>
        <taxon>Pteridaceae</taxon>
        <taxon>Vittarioideae</taxon>
        <taxon>Adiantum</taxon>
    </lineage>
</organism>
<dbReference type="InterPro" id="IPR011989">
    <property type="entry name" value="ARM-like"/>
</dbReference>